<proteinExistence type="inferred from homology"/>
<dbReference type="Pfam" id="PF00850">
    <property type="entry name" value="Hist_deacetyl"/>
    <property type="match status" value="1"/>
</dbReference>
<evidence type="ECO:0000256" key="3">
    <source>
        <dbReference type="ARBA" id="ARBA00022723"/>
    </source>
</evidence>
<keyword evidence="5" id="KW-0862">Zinc</keyword>
<dbReference type="SUPFAM" id="SSF52768">
    <property type="entry name" value="Arginase/deacetylase"/>
    <property type="match status" value="1"/>
</dbReference>
<dbReference type="PRINTS" id="PR01270">
    <property type="entry name" value="HDASUPER"/>
</dbReference>
<comment type="cofactor">
    <cofactor evidence="1">
        <name>Zn(2+)</name>
        <dbReference type="ChEBI" id="CHEBI:29105"/>
    </cofactor>
</comment>
<dbReference type="InterPro" id="IPR023696">
    <property type="entry name" value="Ureohydrolase_dom_sf"/>
</dbReference>
<comment type="caution">
    <text evidence="7">The sequence shown here is derived from an EMBL/GenBank/DDBJ whole genome shotgun (WGS) entry which is preliminary data.</text>
</comment>
<reference evidence="7 8" key="1">
    <citation type="submission" date="2020-03" db="EMBL/GenBank/DDBJ databases">
        <title>Roseomonas selenitidurans sp. nov. isolated from urban soil.</title>
        <authorList>
            <person name="Liu H."/>
        </authorList>
    </citation>
    <scope>NUCLEOTIDE SEQUENCE [LARGE SCALE GENOMIC DNA]</scope>
    <source>
        <strain evidence="7 8">BU-1</strain>
    </source>
</reference>
<evidence type="ECO:0000256" key="5">
    <source>
        <dbReference type="ARBA" id="ARBA00022833"/>
    </source>
</evidence>
<dbReference type="CDD" id="cd10001">
    <property type="entry name" value="HDAC_classII_APAH"/>
    <property type="match status" value="1"/>
</dbReference>
<keyword evidence="8" id="KW-1185">Reference proteome</keyword>
<name>A0ABX1E9E4_9PROT</name>
<dbReference type="Gene3D" id="3.40.800.20">
    <property type="entry name" value="Histone deacetylase domain"/>
    <property type="match status" value="1"/>
</dbReference>
<evidence type="ECO:0000256" key="4">
    <source>
        <dbReference type="ARBA" id="ARBA00022801"/>
    </source>
</evidence>
<accession>A0ABX1E9E4</accession>
<dbReference type="InterPro" id="IPR037138">
    <property type="entry name" value="His_deacetylse_dom_sf"/>
</dbReference>
<dbReference type="InterPro" id="IPR000286">
    <property type="entry name" value="HDACs"/>
</dbReference>
<dbReference type="PANTHER" id="PTHR10625:SF17">
    <property type="entry name" value="HISTONE DEACETYLASE 8"/>
    <property type="match status" value="1"/>
</dbReference>
<evidence type="ECO:0000313" key="7">
    <source>
        <dbReference type="EMBL" id="NKC31540.1"/>
    </source>
</evidence>
<keyword evidence="4" id="KW-0378">Hydrolase</keyword>
<sequence>MKTFAHPAQDLHSPRFFLMRGQVRPNFEVPGRAAALAEGLARLGLHPATPPEAPRAALEAVHPAAYLDFLRDAPAEWAKLPGAGPEIVANVHPSPEMLAQGAPCPTGLVGRIGWYTADTACPIGPGTWAASAGAAACALAAAAEAAAGRHAYALCRPPGHHTYAARAGGHCYLNNAAIAVEALKRAGAARVAVLDIDSHHGNGTQGIFWERADVLTVSVHGDPAGYYPWYVGTAAELGGGAGLGCNLNLPLAQGSGDAPWLAAIGTGLTAIRNFGADALVVSLGFDASEHEPLNFLSVTADGFASAGRMIAGAGLAAAIIQEGGYNVDLLGALLERFLNGWNG</sequence>
<keyword evidence="3" id="KW-0479">Metal-binding</keyword>
<dbReference type="Proteomes" id="UP000787635">
    <property type="component" value="Unassembled WGS sequence"/>
</dbReference>
<evidence type="ECO:0000256" key="2">
    <source>
        <dbReference type="ARBA" id="ARBA00005947"/>
    </source>
</evidence>
<dbReference type="InterPro" id="IPR023801">
    <property type="entry name" value="His_deacetylse_dom"/>
</dbReference>
<dbReference type="EMBL" id="JAAVNE010000016">
    <property type="protein sequence ID" value="NKC31540.1"/>
    <property type="molecule type" value="Genomic_DNA"/>
</dbReference>
<evidence type="ECO:0000259" key="6">
    <source>
        <dbReference type="Pfam" id="PF00850"/>
    </source>
</evidence>
<evidence type="ECO:0000313" key="8">
    <source>
        <dbReference type="Proteomes" id="UP000787635"/>
    </source>
</evidence>
<dbReference type="PANTHER" id="PTHR10625">
    <property type="entry name" value="HISTONE DEACETYLASE HDAC1-RELATED"/>
    <property type="match status" value="1"/>
</dbReference>
<gene>
    <name evidence="7" type="ORF">HEQ75_11780</name>
</gene>
<organism evidence="7 8">
    <name type="scientific">Falsiroseomonas selenitidurans</name>
    <dbReference type="NCBI Taxonomy" id="2716335"/>
    <lineage>
        <taxon>Bacteria</taxon>
        <taxon>Pseudomonadati</taxon>
        <taxon>Pseudomonadota</taxon>
        <taxon>Alphaproteobacteria</taxon>
        <taxon>Acetobacterales</taxon>
        <taxon>Roseomonadaceae</taxon>
        <taxon>Falsiroseomonas</taxon>
    </lineage>
</organism>
<protein>
    <submittedName>
        <fullName evidence="7">Histone deacetylase family protein</fullName>
    </submittedName>
</protein>
<dbReference type="RefSeq" id="WP_168030643.1">
    <property type="nucleotide sequence ID" value="NZ_JAAVNE010000016.1"/>
</dbReference>
<evidence type="ECO:0000256" key="1">
    <source>
        <dbReference type="ARBA" id="ARBA00001947"/>
    </source>
</evidence>
<feature type="domain" description="Histone deacetylase" evidence="6">
    <location>
        <begin position="28"/>
        <end position="338"/>
    </location>
</feature>
<comment type="similarity">
    <text evidence="2">Belongs to the histone deacetylase family.</text>
</comment>